<dbReference type="Pfam" id="PF10751">
    <property type="entry name" value="DUF2535"/>
    <property type="match status" value="1"/>
</dbReference>
<dbReference type="RefSeq" id="XP_013784159.1">
    <property type="nucleotide sequence ID" value="XM_013928705.2"/>
</dbReference>
<dbReference type="InterPro" id="IPR019687">
    <property type="entry name" value="DUF2535"/>
</dbReference>
<gene>
    <name evidence="3 4" type="primary">LOC106468285</name>
</gene>
<dbReference type="RefSeq" id="XP_022252327.1">
    <property type="nucleotide sequence ID" value="XM_022396619.1"/>
</dbReference>
<sequence>MSLKPNAVTIQKIPLVEEENPTSGVIHVKFQVLSAEILQEVHHRAKYKFQKWKEEIEWKEYCEEELTLLNNKVFYTSPFTLASSETAHSGDKSSRQATKRNNVNFPVKIKEGRQHNGFKKTPVPVAKSGISKKGFSRTDQSRTVPYLHQEVQNHKEHHDKVLQTICHQIQEVQKDLKLISKEISESRVSRATQNTVISKDLVKKDKVLEWCKMEEECTQAGDGNQRAVLKRAVAHLVAKKAKKSPKSVGFLLPKHLKDRRQLSHRSNLQHSLEQNLRSKKKKNYFHETSENGKTSWESLRLIRDKAVNTSPTGERITKNVQEWEKEDVIENFFTGSGFQKQNSENRNCQRLKNPVQHNWLHDLHKMWAKLESKEFQMENDICHRWGEVCHGDLPTLQQDPLAQTPEPILISKSSQPPVSTCNNETITLEAKDVKLERQLPGIVFTKPDTRNKTRMCVSSSFDQPHQKGLLYLSSQQLEAIHSYKKEYEHYRRKKSFSLKGVHNSVKLVEETAETLLNELMNDVVEELENLPDTCVSQLYLQEFVSNKTGAHLT</sequence>
<proteinExistence type="predicted"/>
<protein>
    <submittedName>
        <fullName evidence="3 4">Uncharacterized protein LOC106468285 isoform X1</fullName>
    </submittedName>
</protein>
<evidence type="ECO:0000313" key="2">
    <source>
        <dbReference type="Proteomes" id="UP000694941"/>
    </source>
</evidence>
<dbReference type="Proteomes" id="UP000694941">
    <property type="component" value="Unplaced"/>
</dbReference>
<evidence type="ECO:0000313" key="3">
    <source>
        <dbReference type="RefSeq" id="XP_013784159.1"/>
    </source>
</evidence>
<reference evidence="3 4" key="1">
    <citation type="submission" date="2025-05" db="UniProtKB">
        <authorList>
            <consortium name="RefSeq"/>
        </authorList>
    </citation>
    <scope>IDENTIFICATION</scope>
    <source>
        <tissue evidence="3 4">Muscle</tissue>
    </source>
</reference>
<dbReference type="GeneID" id="106468285"/>
<feature type="compositionally biased region" description="Polar residues" evidence="1">
    <location>
        <begin position="264"/>
        <end position="275"/>
    </location>
</feature>
<keyword evidence="2" id="KW-1185">Reference proteome</keyword>
<name>A0ABM1T8X1_LIMPO</name>
<accession>A0ABM1T8X1</accession>
<organism evidence="2 4">
    <name type="scientific">Limulus polyphemus</name>
    <name type="common">Atlantic horseshoe crab</name>
    <dbReference type="NCBI Taxonomy" id="6850"/>
    <lineage>
        <taxon>Eukaryota</taxon>
        <taxon>Metazoa</taxon>
        <taxon>Ecdysozoa</taxon>
        <taxon>Arthropoda</taxon>
        <taxon>Chelicerata</taxon>
        <taxon>Merostomata</taxon>
        <taxon>Xiphosura</taxon>
        <taxon>Limulidae</taxon>
        <taxon>Limulus</taxon>
    </lineage>
</organism>
<feature type="region of interest" description="Disordered" evidence="1">
    <location>
        <begin position="259"/>
        <end position="289"/>
    </location>
</feature>
<evidence type="ECO:0000313" key="4">
    <source>
        <dbReference type="RefSeq" id="XP_022252327.1"/>
    </source>
</evidence>
<evidence type="ECO:0000256" key="1">
    <source>
        <dbReference type="SAM" id="MobiDB-lite"/>
    </source>
</evidence>